<accession>A0A0G0PN90</accession>
<feature type="compositionally biased region" description="Basic and acidic residues" evidence="1">
    <location>
        <begin position="330"/>
        <end position="343"/>
    </location>
</feature>
<feature type="compositionally biased region" description="Basic residues" evidence="1">
    <location>
        <begin position="157"/>
        <end position="174"/>
    </location>
</feature>
<keyword evidence="2" id="KW-0472">Membrane</keyword>
<keyword evidence="2" id="KW-1133">Transmembrane helix</keyword>
<feature type="region of interest" description="Disordered" evidence="1">
    <location>
        <begin position="315"/>
        <end position="348"/>
    </location>
</feature>
<name>A0A0G0PN90_9BACT</name>
<evidence type="ECO:0000313" key="3">
    <source>
        <dbReference type="EMBL" id="KKR29674.1"/>
    </source>
</evidence>
<feature type="region of interest" description="Disordered" evidence="1">
    <location>
        <begin position="157"/>
        <end position="187"/>
    </location>
</feature>
<dbReference type="AlphaFoldDB" id="A0A0G0PN90"/>
<gene>
    <name evidence="3" type="ORF">UT61_C0025G0006</name>
</gene>
<organism evidence="3 4">
    <name type="scientific">Candidatus Woesebacteria bacterium GW2011_GWA1_39_8</name>
    <dbReference type="NCBI Taxonomy" id="1618552"/>
    <lineage>
        <taxon>Bacteria</taxon>
        <taxon>Candidatus Woeseibacteriota</taxon>
    </lineage>
</organism>
<feature type="transmembrane region" description="Helical" evidence="2">
    <location>
        <begin position="494"/>
        <end position="513"/>
    </location>
</feature>
<sequence>MAQTVSLTVQSSRAVNPFQKRGRILAGRLKLLNQYLMTNKGTRIPFSQFLTRKKLITVADFMQPLPADHKFSEIDKFPLSTRENFLKIREYANDLNALYTEQYIRFIDSKPLSAEGEDEYYASDEDDDTGEDSQFDQTFQDIKKKIKADFKANKITRKEKRQRMKAARKAARDRRKADKDKAKDDRKTTINDAKDTFKDEKERLKALYKSGKISKEEYERLLKEARGDKRDTIKGVAGGLGTRILNVANKLNPQAVVVRNAYLLVVKLNVANQAKKIYLLKKYADKDPKIKEAYNKVLDVFRILGGDTANLLKNADEGRGKKPPLGIGKGRGDKWQDIPEPKETPTAPDGVITEKIVTPEDTAKKTEKFDTPSTTVPKSSKFKADGTEYFYPTGAEEAGAAAASSAPVIASIATIVSGVAGIIAVFGGKGEGAEAGDKGDIPTPDPNNPLDPDTLKGINNPEGGEGSGTEGVPDKGGKFGNGGFDFGEHLKRNWYWYTGGFVIFASFIGWLIFRSKGKK</sequence>
<keyword evidence="2" id="KW-0812">Transmembrane</keyword>
<feature type="region of interest" description="Disordered" evidence="1">
    <location>
        <begin position="433"/>
        <end position="476"/>
    </location>
</feature>
<protein>
    <submittedName>
        <fullName evidence="3">Uncharacterized protein</fullName>
    </submittedName>
</protein>
<evidence type="ECO:0000256" key="2">
    <source>
        <dbReference type="SAM" id="Phobius"/>
    </source>
</evidence>
<evidence type="ECO:0000256" key="1">
    <source>
        <dbReference type="SAM" id="MobiDB-lite"/>
    </source>
</evidence>
<dbReference type="EMBL" id="LBXL01000025">
    <property type="protein sequence ID" value="KKR29674.1"/>
    <property type="molecule type" value="Genomic_DNA"/>
</dbReference>
<evidence type="ECO:0000313" key="4">
    <source>
        <dbReference type="Proteomes" id="UP000034793"/>
    </source>
</evidence>
<comment type="caution">
    <text evidence="3">The sequence shown here is derived from an EMBL/GenBank/DDBJ whole genome shotgun (WGS) entry which is preliminary data.</text>
</comment>
<proteinExistence type="predicted"/>
<feature type="compositionally biased region" description="Basic and acidic residues" evidence="1">
    <location>
        <begin position="175"/>
        <end position="187"/>
    </location>
</feature>
<reference evidence="3 4" key="1">
    <citation type="journal article" date="2015" name="Nature">
        <title>rRNA introns, odd ribosomes, and small enigmatic genomes across a large radiation of phyla.</title>
        <authorList>
            <person name="Brown C.T."/>
            <person name="Hug L.A."/>
            <person name="Thomas B.C."/>
            <person name="Sharon I."/>
            <person name="Castelle C.J."/>
            <person name="Singh A."/>
            <person name="Wilkins M.J."/>
            <person name="Williams K.H."/>
            <person name="Banfield J.F."/>
        </authorList>
    </citation>
    <scope>NUCLEOTIDE SEQUENCE [LARGE SCALE GENOMIC DNA]</scope>
</reference>
<dbReference type="Proteomes" id="UP000034793">
    <property type="component" value="Unassembled WGS sequence"/>
</dbReference>